<evidence type="ECO:0000313" key="2">
    <source>
        <dbReference type="Proteomes" id="UP000219494"/>
    </source>
</evidence>
<proteinExistence type="predicted"/>
<dbReference type="Proteomes" id="UP000219494">
    <property type="component" value="Unassembled WGS sequence"/>
</dbReference>
<gene>
    <name evidence="1" type="ORF">SAMN06297144_3453</name>
</gene>
<sequence length="74" mass="8222">MLPSYPFVDQAPQPIGAGFTVAFRYAGGEIEADWKPQMPDALRGQMLRRYRRARQAFLSNVSSEIGGTVLCVEC</sequence>
<dbReference type="OrthoDB" id="9915737at2"/>
<dbReference type="EMBL" id="OBMI01000004">
    <property type="protein sequence ID" value="SOB88302.1"/>
    <property type="molecule type" value="Genomic_DNA"/>
</dbReference>
<keyword evidence="2" id="KW-1185">Reference proteome</keyword>
<evidence type="ECO:0000313" key="1">
    <source>
        <dbReference type="EMBL" id="SOB88302.1"/>
    </source>
</evidence>
<accession>A0A285R7E6</accession>
<organism evidence="1 2">
    <name type="scientific">Sphingomonas guangdongensis</name>
    <dbReference type="NCBI Taxonomy" id="1141890"/>
    <lineage>
        <taxon>Bacteria</taxon>
        <taxon>Pseudomonadati</taxon>
        <taxon>Pseudomonadota</taxon>
        <taxon>Alphaproteobacteria</taxon>
        <taxon>Sphingomonadales</taxon>
        <taxon>Sphingomonadaceae</taxon>
        <taxon>Sphingomonas</taxon>
    </lineage>
</organism>
<reference evidence="1 2" key="1">
    <citation type="submission" date="2017-07" db="EMBL/GenBank/DDBJ databases">
        <authorList>
            <person name="Sun Z.S."/>
            <person name="Albrecht U."/>
            <person name="Echele G."/>
            <person name="Lee C.C."/>
        </authorList>
    </citation>
    <scope>NUCLEOTIDE SEQUENCE [LARGE SCALE GENOMIC DNA]</scope>
    <source>
        <strain evidence="1 2">CGMCC 1.12672</strain>
    </source>
</reference>
<protein>
    <submittedName>
        <fullName evidence="1">Uncharacterized protein</fullName>
    </submittedName>
</protein>
<dbReference type="RefSeq" id="WP_097065194.1">
    <property type="nucleotide sequence ID" value="NZ_OBMI01000004.1"/>
</dbReference>
<dbReference type="AlphaFoldDB" id="A0A285R7E6"/>
<name>A0A285R7E6_9SPHN</name>